<dbReference type="InterPro" id="IPR041698">
    <property type="entry name" value="Methyltransf_25"/>
</dbReference>
<reference evidence="2" key="2">
    <citation type="submission" date="2020-09" db="EMBL/GenBank/DDBJ databases">
        <authorList>
            <person name="Sun Q."/>
            <person name="Kim S."/>
        </authorList>
    </citation>
    <scope>NUCLEOTIDE SEQUENCE</scope>
    <source>
        <strain evidence="2">KCTC 12710</strain>
    </source>
</reference>
<evidence type="ECO:0000313" key="3">
    <source>
        <dbReference type="Proteomes" id="UP000636004"/>
    </source>
</evidence>
<evidence type="ECO:0000259" key="1">
    <source>
        <dbReference type="Pfam" id="PF13649"/>
    </source>
</evidence>
<dbReference type="AlphaFoldDB" id="A0A918QU93"/>
<sequence>MSKKLKTPWPTKAVMNQIYDLHLWGGRDTDFYSGAGSHQLDIIEPYIKVVTDFLASFNPPLIVCDLGCGDFNIGKQLLPFTKKYIAVDIVEPLIKRNRATFTADNLEFQCFDIAKDTLPNCDCIILRQVIQHLSNNEILQIVKKLRNYKYVILTEHLPIGDFTPNKNIISGQGIRIKQQSGVDLLQPPFNLKVKSEQHFGSHILEGNKGLITTKLFTLF</sequence>
<comment type="caution">
    <text evidence="2">The sequence shown here is derived from an EMBL/GenBank/DDBJ whole genome shotgun (WGS) entry which is preliminary data.</text>
</comment>
<protein>
    <recommendedName>
        <fullName evidence="1">Methyltransferase domain-containing protein</fullName>
    </recommendedName>
</protein>
<dbReference type="EMBL" id="BMWZ01000002">
    <property type="protein sequence ID" value="GGZ73701.1"/>
    <property type="molecule type" value="Genomic_DNA"/>
</dbReference>
<dbReference type="Pfam" id="PF13649">
    <property type="entry name" value="Methyltransf_25"/>
    <property type="match status" value="1"/>
</dbReference>
<gene>
    <name evidence="2" type="ORF">GCM10007028_08710</name>
</gene>
<organism evidence="2 3">
    <name type="scientific">Algibacter mikhailovii</name>
    <dbReference type="NCBI Taxonomy" id="425498"/>
    <lineage>
        <taxon>Bacteria</taxon>
        <taxon>Pseudomonadati</taxon>
        <taxon>Bacteroidota</taxon>
        <taxon>Flavobacteriia</taxon>
        <taxon>Flavobacteriales</taxon>
        <taxon>Flavobacteriaceae</taxon>
        <taxon>Algibacter</taxon>
    </lineage>
</organism>
<accession>A0A918QU93</accession>
<reference evidence="2" key="1">
    <citation type="journal article" date="2014" name="Int. J. Syst. Evol. Microbiol.">
        <title>Complete genome sequence of Corynebacterium casei LMG S-19264T (=DSM 44701T), isolated from a smear-ripened cheese.</title>
        <authorList>
            <consortium name="US DOE Joint Genome Institute (JGI-PGF)"/>
            <person name="Walter F."/>
            <person name="Albersmeier A."/>
            <person name="Kalinowski J."/>
            <person name="Ruckert C."/>
        </authorList>
    </citation>
    <scope>NUCLEOTIDE SEQUENCE</scope>
    <source>
        <strain evidence="2">KCTC 12710</strain>
    </source>
</reference>
<dbReference type="SUPFAM" id="SSF53335">
    <property type="entry name" value="S-adenosyl-L-methionine-dependent methyltransferases"/>
    <property type="match status" value="1"/>
</dbReference>
<name>A0A918QU93_9FLAO</name>
<feature type="domain" description="Methyltransferase" evidence="1">
    <location>
        <begin position="63"/>
        <end position="146"/>
    </location>
</feature>
<proteinExistence type="predicted"/>
<dbReference type="Gene3D" id="3.40.50.150">
    <property type="entry name" value="Vaccinia Virus protein VP39"/>
    <property type="match status" value="1"/>
</dbReference>
<keyword evidence="3" id="KW-1185">Reference proteome</keyword>
<evidence type="ECO:0000313" key="2">
    <source>
        <dbReference type="EMBL" id="GGZ73701.1"/>
    </source>
</evidence>
<dbReference type="Proteomes" id="UP000636004">
    <property type="component" value="Unassembled WGS sequence"/>
</dbReference>
<dbReference type="InterPro" id="IPR029063">
    <property type="entry name" value="SAM-dependent_MTases_sf"/>
</dbReference>